<dbReference type="Proteomes" id="UP000501690">
    <property type="component" value="Linkage Group LG11"/>
</dbReference>
<evidence type="ECO:0000313" key="1">
    <source>
        <dbReference type="EMBL" id="QCE14835.1"/>
    </source>
</evidence>
<keyword evidence="2" id="KW-1185">Reference proteome</keyword>
<evidence type="ECO:0000313" key="2">
    <source>
        <dbReference type="Proteomes" id="UP000501690"/>
    </source>
</evidence>
<name>A0A4D6NRD1_VIGUN</name>
<sequence>MNCHQATHVSEPSFLGFLMNRLAVEGDPPGDVYAVAQFSLLVRRLVLQLGCWESRLVLEKSGRNPGLAAPLDRNYSQKALGAWWREGPARQSRTKFCLATREVRQTILGAELDREEDFYTALD</sequence>
<dbReference type="EMBL" id="CP039355">
    <property type="protein sequence ID" value="QCE14835.1"/>
    <property type="molecule type" value="Genomic_DNA"/>
</dbReference>
<dbReference type="AlphaFoldDB" id="A0A4D6NRD1"/>
<accession>A0A4D6NRD1</accession>
<gene>
    <name evidence="1" type="ORF">DEO72_LG11g1841</name>
</gene>
<reference evidence="1 2" key="1">
    <citation type="submission" date="2019-04" db="EMBL/GenBank/DDBJ databases">
        <title>An improved genome assembly and genetic linkage map for asparagus bean, Vigna unguiculata ssp. sesquipedialis.</title>
        <authorList>
            <person name="Xia Q."/>
            <person name="Zhang R."/>
            <person name="Dong Y."/>
        </authorList>
    </citation>
    <scope>NUCLEOTIDE SEQUENCE [LARGE SCALE GENOMIC DNA]</scope>
    <source>
        <tissue evidence="1">Leaf</tissue>
    </source>
</reference>
<organism evidence="1 2">
    <name type="scientific">Vigna unguiculata</name>
    <name type="common">Cowpea</name>
    <dbReference type="NCBI Taxonomy" id="3917"/>
    <lineage>
        <taxon>Eukaryota</taxon>
        <taxon>Viridiplantae</taxon>
        <taxon>Streptophyta</taxon>
        <taxon>Embryophyta</taxon>
        <taxon>Tracheophyta</taxon>
        <taxon>Spermatophyta</taxon>
        <taxon>Magnoliopsida</taxon>
        <taxon>eudicotyledons</taxon>
        <taxon>Gunneridae</taxon>
        <taxon>Pentapetalae</taxon>
        <taxon>rosids</taxon>
        <taxon>fabids</taxon>
        <taxon>Fabales</taxon>
        <taxon>Fabaceae</taxon>
        <taxon>Papilionoideae</taxon>
        <taxon>50 kb inversion clade</taxon>
        <taxon>NPAAA clade</taxon>
        <taxon>indigoferoid/millettioid clade</taxon>
        <taxon>Phaseoleae</taxon>
        <taxon>Vigna</taxon>
    </lineage>
</organism>
<protein>
    <submittedName>
        <fullName evidence="1">Uncharacterized protein</fullName>
    </submittedName>
</protein>
<proteinExistence type="predicted"/>